<gene>
    <name evidence="1" type="ordered locus">S70_13330</name>
</gene>
<proteinExistence type="predicted"/>
<protein>
    <submittedName>
        <fullName evidence="1">Uncharacterized protein</fullName>
    </submittedName>
</protein>
<name>A0A140NPA5_PROSM</name>
<sequence>MSFFKTLMDSFSTNLSSVVNSSATEKKNDRRYDEEFTDCKDNSCLINYLTKQYIDNELAVDKSKNHWKVFSQHRKPLIHCLKRYEDASLRQSEALQKEQAAAMLKALQQGKELSEHSGNSTIIERDDFVNGLKKITLTYCQKHVLTMADFLDNIPDHLCDGKNASTSWQSFRKDTSKKRWKNFDQACRDNSLYFLRVRSCLIPRCGAQASMGLC</sequence>
<dbReference type="RefSeq" id="WP_014657483.1">
    <property type="nucleotide sequence ID" value="NC_017731.1"/>
</dbReference>
<dbReference type="HOGENOM" id="CLU_1287947_0_0_6"/>
<organism evidence="1 2">
    <name type="scientific">Providencia stuartii (strain MRSN 2154)</name>
    <dbReference type="NCBI Taxonomy" id="1157951"/>
    <lineage>
        <taxon>Bacteria</taxon>
        <taxon>Pseudomonadati</taxon>
        <taxon>Pseudomonadota</taxon>
        <taxon>Gammaproteobacteria</taxon>
        <taxon>Enterobacterales</taxon>
        <taxon>Morganellaceae</taxon>
        <taxon>Providencia</taxon>
    </lineage>
</organism>
<evidence type="ECO:0000313" key="1">
    <source>
        <dbReference type="EMBL" id="AFH94507.1"/>
    </source>
</evidence>
<dbReference type="PATRIC" id="fig|1157951.4.peg.2682"/>
<reference evidence="2" key="2">
    <citation type="submission" date="2012-04" db="EMBL/GenBank/DDBJ databases">
        <title>Complete genome sequence of Providencia stuartii clinical isolate MRSN 2154.</title>
        <authorList>
            <person name="Clifford R.J."/>
            <person name="Hang J."/>
            <person name="Riley M.C."/>
            <person name="Onmus-Leone F."/>
            <person name="Kuschner R.A."/>
            <person name="Lesho E.P."/>
            <person name="Waterman P.E."/>
        </authorList>
    </citation>
    <scope>NUCLEOTIDE SEQUENCE [LARGE SCALE GENOMIC DNA]</scope>
    <source>
        <strain evidence="2">MRSN 2154</strain>
    </source>
</reference>
<accession>A0A140NPA5</accession>
<dbReference type="AlphaFoldDB" id="A0A140NPA5"/>
<dbReference type="Proteomes" id="UP000005012">
    <property type="component" value="Chromosome"/>
</dbReference>
<dbReference type="EMBL" id="CP003488">
    <property type="protein sequence ID" value="AFH94507.1"/>
    <property type="molecule type" value="Genomic_DNA"/>
</dbReference>
<evidence type="ECO:0000313" key="2">
    <source>
        <dbReference type="Proteomes" id="UP000005012"/>
    </source>
</evidence>
<dbReference type="KEGG" id="psi:S70_13330"/>
<reference evidence="1 2" key="1">
    <citation type="journal article" date="2012" name="J. Bacteriol.">
        <title>Complete Genome Sequence of Providencia stuartii Clinical Isolate MRSN 2154.</title>
        <authorList>
            <person name="Clifford R.J."/>
            <person name="Hang J."/>
            <person name="Riley M.C."/>
            <person name="Onmus-Leone F."/>
            <person name="Kuschner R.A."/>
            <person name="Lesho E.P."/>
            <person name="Waterman P.E."/>
        </authorList>
    </citation>
    <scope>NUCLEOTIDE SEQUENCE [LARGE SCALE GENOMIC DNA]</scope>
    <source>
        <strain evidence="1 2">MRSN 2154</strain>
    </source>
</reference>